<dbReference type="PRINTS" id="PR00007">
    <property type="entry name" value="COMPLEMNTC1Q"/>
</dbReference>
<dbReference type="Proteomes" id="UP000507470">
    <property type="component" value="Unassembled WGS sequence"/>
</dbReference>
<keyword evidence="3" id="KW-0732">Signal</keyword>
<dbReference type="GO" id="GO:0005576">
    <property type="term" value="C:extracellular region"/>
    <property type="evidence" value="ECO:0007669"/>
    <property type="project" value="UniProtKB-SubCell"/>
</dbReference>
<organism evidence="5 6">
    <name type="scientific">Mytilus coruscus</name>
    <name type="common">Sea mussel</name>
    <dbReference type="NCBI Taxonomy" id="42192"/>
    <lineage>
        <taxon>Eukaryota</taxon>
        <taxon>Metazoa</taxon>
        <taxon>Spiralia</taxon>
        <taxon>Lophotrochozoa</taxon>
        <taxon>Mollusca</taxon>
        <taxon>Bivalvia</taxon>
        <taxon>Autobranchia</taxon>
        <taxon>Pteriomorphia</taxon>
        <taxon>Mytilida</taxon>
        <taxon>Mytiloidea</taxon>
        <taxon>Mytilidae</taxon>
        <taxon>Mytilinae</taxon>
        <taxon>Mytilus</taxon>
    </lineage>
</organism>
<dbReference type="Pfam" id="PF00386">
    <property type="entry name" value="C1q"/>
    <property type="match status" value="1"/>
</dbReference>
<dbReference type="AlphaFoldDB" id="A0A6J8ART4"/>
<keyword evidence="2" id="KW-0964">Secreted</keyword>
<evidence type="ECO:0000313" key="6">
    <source>
        <dbReference type="Proteomes" id="UP000507470"/>
    </source>
</evidence>
<dbReference type="InterPro" id="IPR001073">
    <property type="entry name" value="C1q_dom"/>
</dbReference>
<dbReference type="OrthoDB" id="6052459at2759"/>
<dbReference type="Gene3D" id="2.60.120.40">
    <property type="match status" value="1"/>
</dbReference>
<evidence type="ECO:0000256" key="2">
    <source>
        <dbReference type="ARBA" id="ARBA00022525"/>
    </source>
</evidence>
<dbReference type="InterPro" id="IPR008983">
    <property type="entry name" value="Tumour_necrosis_fac-like_dom"/>
</dbReference>
<evidence type="ECO:0000256" key="1">
    <source>
        <dbReference type="ARBA" id="ARBA00004613"/>
    </source>
</evidence>
<name>A0A6J8ART4_MYTCO</name>
<dbReference type="SUPFAM" id="SSF49842">
    <property type="entry name" value="TNF-like"/>
    <property type="match status" value="1"/>
</dbReference>
<reference evidence="5 6" key="1">
    <citation type="submission" date="2020-06" db="EMBL/GenBank/DDBJ databases">
        <authorList>
            <person name="Li R."/>
            <person name="Bekaert M."/>
        </authorList>
    </citation>
    <scope>NUCLEOTIDE SEQUENCE [LARGE SCALE GENOMIC DNA]</scope>
    <source>
        <strain evidence="6">wild</strain>
    </source>
</reference>
<gene>
    <name evidence="5" type="ORF">MCOR_10635</name>
</gene>
<dbReference type="PANTHER" id="PTHR22923">
    <property type="entry name" value="CEREBELLIN-RELATED"/>
    <property type="match status" value="1"/>
</dbReference>
<evidence type="ECO:0000259" key="4">
    <source>
        <dbReference type="PROSITE" id="PS50871"/>
    </source>
</evidence>
<sequence>MYFEVIFLVSLGNIYSEKCNNPLIIQQTKTEVDFLSNRLTALQGKLSSCKGEISICRVTCSRLRIKEAQFKQYDTPISPLEMYVEVIFLVLLGNIYSEDRVLRNSVDKCKYPSLIREIIKYSRVLANIGECYDSSTGVFTVKTPGIYSVSASMMSGVDKTAHLTLMKNGKILLWLYTGVSYDMASQTINVALLEGEKIWVKLERGSELHADYNVFTAVLIKTGQF</sequence>
<dbReference type="PROSITE" id="PS50871">
    <property type="entry name" value="C1Q"/>
    <property type="match status" value="1"/>
</dbReference>
<evidence type="ECO:0000313" key="5">
    <source>
        <dbReference type="EMBL" id="CAC5372583.1"/>
    </source>
</evidence>
<dbReference type="SMART" id="SM00110">
    <property type="entry name" value="C1Q"/>
    <property type="match status" value="1"/>
</dbReference>
<dbReference type="InterPro" id="IPR050822">
    <property type="entry name" value="Cerebellin_Synaptic_Org"/>
</dbReference>
<dbReference type="EMBL" id="CACVKT020001854">
    <property type="protein sequence ID" value="CAC5372583.1"/>
    <property type="molecule type" value="Genomic_DNA"/>
</dbReference>
<comment type="subcellular location">
    <subcellularLocation>
        <location evidence="1">Secreted</location>
    </subcellularLocation>
</comment>
<keyword evidence="6" id="KW-1185">Reference proteome</keyword>
<feature type="domain" description="C1q" evidence="4">
    <location>
        <begin position="96"/>
        <end position="225"/>
    </location>
</feature>
<accession>A0A6J8ART4</accession>
<protein>
    <recommendedName>
        <fullName evidence="4">C1q domain-containing protein</fullName>
    </recommendedName>
</protein>
<dbReference type="PANTHER" id="PTHR22923:SF116">
    <property type="entry name" value="C1Q DOMAIN-CONTAINING PROTEIN"/>
    <property type="match status" value="1"/>
</dbReference>
<proteinExistence type="predicted"/>
<evidence type="ECO:0000256" key="3">
    <source>
        <dbReference type="ARBA" id="ARBA00022729"/>
    </source>
</evidence>